<dbReference type="InterPro" id="IPR025348">
    <property type="entry name" value="DUF4252"/>
</dbReference>
<protein>
    <recommendedName>
        <fullName evidence="4">DUF4252 domain-containing protein</fullName>
    </recommendedName>
</protein>
<evidence type="ECO:0008006" key="4">
    <source>
        <dbReference type="Google" id="ProtNLM"/>
    </source>
</evidence>
<dbReference type="Pfam" id="PF14060">
    <property type="entry name" value="DUF4252"/>
    <property type="match status" value="1"/>
</dbReference>
<sequence length="174" mass="19541">MKKLVLLLSLMALPILTNAQSVFNKFENSKDVGSVTVSKGLLNLAAHIDIETDDEDLNDFLDIAKNIEGIEVYMTHKPDAATDLKRTAEVHLKKRRLQELMKVKDKDATVNIYVKSTNNDEVVKELFLLVDSKDVKRETVVVSITGKIELSKVGALVNKFNLPEEVKHAQKGRR</sequence>
<dbReference type="RefSeq" id="WP_080318533.1">
    <property type="nucleotide sequence ID" value="NZ_MTBC01000003.1"/>
</dbReference>
<reference evidence="2 3" key="1">
    <citation type="submission" date="2016-12" db="EMBL/GenBank/DDBJ databases">
        <authorList>
            <person name="Song W.-J."/>
            <person name="Kurnit D.M."/>
        </authorList>
    </citation>
    <scope>NUCLEOTIDE SEQUENCE [LARGE SCALE GENOMIC DNA]</scope>
    <source>
        <strain evidence="2 3">HSG9</strain>
    </source>
</reference>
<feature type="chain" id="PRO_5013320086" description="DUF4252 domain-containing protein" evidence="1">
    <location>
        <begin position="20"/>
        <end position="174"/>
    </location>
</feature>
<keyword evidence="1" id="KW-0732">Signal</keyword>
<comment type="caution">
    <text evidence="2">The sequence shown here is derived from an EMBL/GenBank/DDBJ whole genome shotgun (WGS) entry which is preliminary data.</text>
</comment>
<keyword evidence="3" id="KW-1185">Reference proteome</keyword>
<dbReference type="AlphaFoldDB" id="A0A1V6LTC3"/>
<name>A0A1V6LTC3_9FLAO</name>
<accession>A0A1V6LTC3</accession>
<dbReference type="EMBL" id="MTBC01000003">
    <property type="protein sequence ID" value="OQD43451.1"/>
    <property type="molecule type" value="Genomic_DNA"/>
</dbReference>
<proteinExistence type="predicted"/>
<gene>
    <name evidence="2" type="ORF">BUL40_06370</name>
</gene>
<evidence type="ECO:0000313" key="2">
    <source>
        <dbReference type="EMBL" id="OQD43451.1"/>
    </source>
</evidence>
<organism evidence="2 3">
    <name type="scientific">Croceivirga radicis</name>
    <dbReference type="NCBI Taxonomy" id="1929488"/>
    <lineage>
        <taxon>Bacteria</taxon>
        <taxon>Pseudomonadati</taxon>
        <taxon>Bacteroidota</taxon>
        <taxon>Flavobacteriia</taxon>
        <taxon>Flavobacteriales</taxon>
        <taxon>Flavobacteriaceae</taxon>
        <taxon>Croceivirga</taxon>
    </lineage>
</organism>
<dbReference type="Proteomes" id="UP000191680">
    <property type="component" value="Unassembled WGS sequence"/>
</dbReference>
<dbReference type="OrthoDB" id="705638at2"/>
<evidence type="ECO:0000256" key="1">
    <source>
        <dbReference type="SAM" id="SignalP"/>
    </source>
</evidence>
<evidence type="ECO:0000313" key="3">
    <source>
        <dbReference type="Proteomes" id="UP000191680"/>
    </source>
</evidence>
<feature type="signal peptide" evidence="1">
    <location>
        <begin position="1"/>
        <end position="19"/>
    </location>
</feature>